<evidence type="ECO:0000259" key="3">
    <source>
        <dbReference type="Pfam" id="PF04471"/>
    </source>
</evidence>
<dbReference type="SUPFAM" id="SSF52980">
    <property type="entry name" value="Restriction endonuclease-like"/>
    <property type="match status" value="1"/>
</dbReference>
<dbReference type="GO" id="GO:0005694">
    <property type="term" value="C:chromosome"/>
    <property type="evidence" value="ECO:0007669"/>
    <property type="project" value="InterPro"/>
</dbReference>
<dbReference type="Proteomes" id="UP000186112">
    <property type="component" value="Unassembled WGS sequence"/>
</dbReference>
<keyword evidence="1" id="KW-1133">Transmembrane helix</keyword>
<dbReference type="EMBL" id="LTDM01000002">
    <property type="protein sequence ID" value="OLS03786.1"/>
    <property type="molecule type" value="Genomic_DNA"/>
</dbReference>
<keyword evidence="5" id="KW-1185">Reference proteome</keyword>
<sequence length="240" mass="27011">MSKITKKKKDHPIDIATSLMALISLMLYLNTKNIVLAIITFLLGTAISIFVVVKISLKKKKKDYQKLLNSGIDDLDTMSGLDFEKFILVHFQNQGYKGEVTKATNDYGADLILNKDGSKIVVQAKRWKDKVGITAIQEIVGAINYYGASKGMVITNSYFTSNAQNLAKANNIELWDRDMLIGIMSKNQGKNLAEKLKYETEVQAEYCPMCKSKLLIRKGKRGSFWGCSNFPKCRFTKDLN</sequence>
<gene>
    <name evidence="4" type="primary">mrr</name>
    <name evidence="4" type="ORF">TICRE_01090</name>
</gene>
<organism evidence="4 5">
    <name type="scientific">Tissierella creatinophila DSM 6911</name>
    <dbReference type="NCBI Taxonomy" id="1123403"/>
    <lineage>
        <taxon>Bacteria</taxon>
        <taxon>Bacillati</taxon>
        <taxon>Bacillota</taxon>
        <taxon>Tissierellia</taxon>
        <taxon>Tissierellales</taxon>
        <taxon>Tissierellaceae</taxon>
        <taxon>Tissierella</taxon>
    </lineage>
</organism>
<dbReference type="GO" id="GO:0009307">
    <property type="term" value="P:DNA restriction-modification system"/>
    <property type="evidence" value="ECO:0007669"/>
    <property type="project" value="InterPro"/>
</dbReference>
<dbReference type="GO" id="GO:0003677">
    <property type="term" value="F:DNA binding"/>
    <property type="evidence" value="ECO:0007669"/>
    <property type="project" value="InterPro"/>
</dbReference>
<dbReference type="PANTHER" id="PTHR30015:SF6">
    <property type="entry name" value="SLL1429 PROTEIN"/>
    <property type="match status" value="1"/>
</dbReference>
<accession>A0A1U7M930</accession>
<protein>
    <submittedName>
        <fullName evidence="4">Mrr restriction system protein</fullName>
    </submittedName>
</protein>
<dbReference type="InterPro" id="IPR011856">
    <property type="entry name" value="tRNA_endonuc-like_dom_sf"/>
</dbReference>
<dbReference type="InterPro" id="IPR013498">
    <property type="entry name" value="Topo_IA_Znf"/>
</dbReference>
<feature type="domain" description="Restriction endonuclease type IV Mrr" evidence="3">
    <location>
        <begin position="75"/>
        <end position="184"/>
    </location>
</feature>
<dbReference type="AlphaFoldDB" id="A0A1U7M930"/>
<dbReference type="Pfam" id="PF01396">
    <property type="entry name" value="Zn_ribbon_Top1"/>
    <property type="match status" value="1"/>
</dbReference>
<evidence type="ECO:0000256" key="1">
    <source>
        <dbReference type="SAM" id="Phobius"/>
    </source>
</evidence>
<dbReference type="SUPFAM" id="SSF57783">
    <property type="entry name" value="Zinc beta-ribbon"/>
    <property type="match status" value="1"/>
</dbReference>
<dbReference type="Gene3D" id="3.40.1350.10">
    <property type="match status" value="1"/>
</dbReference>
<feature type="transmembrane region" description="Helical" evidence="1">
    <location>
        <begin position="12"/>
        <end position="29"/>
    </location>
</feature>
<reference evidence="4 5" key="1">
    <citation type="submission" date="2016-02" db="EMBL/GenBank/DDBJ databases">
        <title>Genome sequence of Tissierella creatinophila DSM 6911.</title>
        <authorList>
            <person name="Poehlein A."/>
            <person name="Daniel R."/>
        </authorList>
    </citation>
    <scope>NUCLEOTIDE SEQUENCE [LARGE SCALE GENOMIC DNA]</scope>
    <source>
        <strain evidence="4 5">DSM 6911</strain>
    </source>
</reference>
<dbReference type="RefSeq" id="WP_084191687.1">
    <property type="nucleotide sequence ID" value="NZ_LTDM01000002.1"/>
</dbReference>
<feature type="transmembrane region" description="Helical" evidence="1">
    <location>
        <begin position="35"/>
        <end position="57"/>
    </location>
</feature>
<dbReference type="GO" id="GO:0006265">
    <property type="term" value="P:DNA topological change"/>
    <property type="evidence" value="ECO:0007669"/>
    <property type="project" value="InterPro"/>
</dbReference>
<dbReference type="OrthoDB" id="9776650at2"/>
<dbReference type="GO" id="GO:0015666">
    <property type="term" value="F:restriction endodeoxyribonuclease activity"/>
    <property type="evidence" value="ECO:0007669"/>
    <property type="project" value="TreeGrafter"/>
</dbReference>
<dbReference type="InterPro" id="IPR052906">
    <property type="entry name" value="Type_IV_Methyl-Rstrct_Enzyme"/>
</dbReference>
<feature type="domain" description="DNA topoisomerase type IA zn finger" evidence="2">
    <location>
        <begin position="205"/>
        <end position="239"/>
    </location>
</feature>
<dbReference type="InterPro" id="IPR011335">
    <property type="entry name" value="Restrct_endonuc-II-like"/>
</dbReference>
<dbReference type="REBASE" id="193704">
    <property type="entry name" value="Tcr6911MrrP"/>
</dbReference>
<evidence type="ECO:0000313" key="5">
    <source>
        <dbReference type="Proteomes" id="UP000186112"/>
    </source>
</evidence>
<keyword evidence="1" id="KW-0472">Membrane</keyword>
<comment type="caution">
    <text evidence="4">The sequence shown here is derived from an EMBL/GenBank/DDBJ whole genome shotgun (WGS) entry which is preliminary data.</text>
</comment>
<keyword evidence="1" id="KW-0812">Transmembrane</keyword>
<dbReference type="GO" id="GO:0003916">
    <property type="term" value="F:DNA topoisomerase activity"/>
    <property type="evidence" value="ECO:0007669"/>
    <property type="project" value="InterPro"/>
</dbReference>
<proteinExistence type="predicted"/>
<name>A0A1U7M930_TISCR</name>
<evidence type="ECO:0000259" key="2">
    <source>
        <dbReference type="Pfam" id="PF01396"/>
    </source>
</evidence>
<dbReference type="InterPro" id="IPR007560">
    <property type="entry name" value="Restrct_endonuc_IV_Mrr"/>
</dbReference>
<dbReference type="PANTHER" id="PTHR30015">
    <property type="entry name" value="MRR RESTRICTION SYSTEM PROTEIN"/>
    <property type="match status" value="1"/>
</dbReference>
<evidence type="ECO:0000313" key="4">
    <source>
        <dbReference type="EMBL" id="OLS03786.1"/>
    </source>
</evidence>
<dbReference type="Pfam" id="PF04471">
    <property type="entry name" value="Mrr_cat"/>
    <property type="match status" value="1"/>
</dbReference>